<evidence type="ECO:0000313" key="1">
    <source>
        <dbReference type="EMBL" id="ANB74920.1"/>
    </source>
</evidence>
<organism evidence="1 2">
    <name type="scientific">Paraburkholderia phytofirmans OLGA172</name>
    <dbReference type="NCBI Taxonomy" id="1417228"/>
    <lineage>
        <taxon>Bacteria</taxon>
        <taxon>Pseudomonadati</taxon>
        <taxon>Pseudomonadota</taxon>
        <taxon>Betaproteobacteria</taxon>
        <taxon>Burkholderiales</taxon>
        <taxon>Burkholderiaceae</taxon>
        <taxon>Paraburkholderia</taxon>
    </lineage>
</organism>
<evidence type="ECO:0000313" key="2">
    <source>
        <dbReference type="Proteomes" id="UP000076852"/>
    </source>
</evidence>
<protein>
    <recommendedName>
        <fullName evidence="3">Nucleoside 2-deoxyribosyltransferase</fullName>
    </recommendedName>
</protein>
<dbReference type="SUPFAM" id="SSF52309">
    <property type="entry name" value="N-(deoxy)ribosyltransferase-like"/>
    <property type="match status" value="1"/>
</dbReference>
<dbReference type="Gene3D" id="3.40.50.450">
    <property type="match status" value="1"/>
</dbReference>
<dbReference type="KEGG" id="buz:AYM40_20940"/>
<sequence>MERELNTSLTALLERVGDVYLPQRDGLLVESLREQGDHDEKAICEAVFAKDIEAISDADVIVAVLDGRALDEGVCIELGYGKALGVFIVGFKSDIRTALPWGHNPMVSGCVDVWVSSNHELSEWIATACKP</sequence>
<evidence type="ECO:0008006" key="3">
    <source>
        <dbReference type="Google" id="ProtNLM"/>
    </source>
</evidence>
<proteinExistence type="predicted"/>
<dbReference type="OrthoDB" id="9795789at2"/>
<gene>
    <name evidence="1" type="ORF">AYM40_20940</name>
</gene>
<reference evidence="1 2" key="1">
    <citation type="journal article" date="2016" name="Gene">
        <title>PacBio SMRT assembly of a complex multi-replicon genome reveals chlorocatechol degradative operon in a region of genome plasticity.</title>
        <authorList>
            <person name="Ricker N."/>
            <person name="Shen S.Y."/>
            <person name="Goordial J."/>
            <person name="Jin S."/>
            <person name="Fulthorpe R.R."/>
        </authorList>
    </citation>
    <scope>NUCLEOTIDE SEQUENCE [LARGE SCALE GENOMIC DNA]</scope>
    <source>
        <strain evidence="1 2">OLGA172</strain>
    </source>
</reference>
<keyword evidence="2" id="KW-1185">Reference proteome</keyword>
<dbReference type="EMBL" id="CP014579">
    <property type="protein sequence ID" value="ANB74920.1"/>
    <property type="molecule type" value="Genomic_DNA"/>
</dbReference>
<dbReference type="AlphaFoldDB" id="A0A160FPY5"/>
<accession>A0A160FPY5</accession>
<dbReference type="InterPro" id="IPR007710">
    <property type="entry name" value="Nucleoside_deoxyribTrfase"/>
</dbReference>
<dbReference type="Pfam" id="PF05014">
    <property type="entry name" value="Nuc_deoxyrib_tr"/>
    <property type="match status" value="1"/>
</dbReference>
<name>A0A160FPY5_9BURK</name>
<dbReference type="RefSeq" id="WP_063498222.1">
    <property type="nucleotide sequence ID" value="NZ_CP014579.1"/>
</dbReference>
<dbReference type="Proteomes" id="UP000076852">
    <property type="component" value="Chromosome 2"/>
</dbReference>